<evidence type="ECO:0000313" key="2">
    <source>
        <dbReference type="EMBL" id="ACT96629.1"/>
    </source>
</evidence>
<dbReference type="HOGENOM" id="CLU_2751343_0_0_10"/>
<dbReference type="EMBL" id="CP001619">
    <property type="protein sequence ID" value="ACT96629.1"/>
    <property type="molecule type" value="Genomic_DNA"/>
</dbReference>
<gene>
    <name evidence="2" type="ordered locus">Dfer_5436</name>
</gene>
<dbReference type="Proteomes" id="UP000002011">
    <property type="component" value="Chromosome"/>
</dbReference>
<keyword evidence="1" id="KW-0472">Membrane</keyword>
<protein>
    <submittedName>
        <fullName evidence="2">Uncharacterized protein</fullName>
    </submittedName>
</protein>
<feature type="transmembrane region" description="Helical" evidence="1">
    <location>
        <begin position="6"/>
        <end position="28"/>
    </location>
</feature>
<proteinExistence type="predicted"/>
<dbReference type="AlphaFoldDB" id="C6VUE7"/>
<feature type="transmembrane region" description="Helical" evidence="1">
    <location>
        <begin position="49"/>
        <end position="69"/>
    </location>
</feature>
<accession>C6VUE7</accession>
<keyword evidence="3" id="KW-1185">Reference proteome</keyword>
<organism evidence="2 3">
    <name type="scientific">Dyadobacter fermentans (strain ATCC 700827 / DSM 18053 / CIP 107007 / KCTC 52180 / NS114)</name>
    <dbReference type="NCBI Taxonomy" id="471854"/>
    <lineage>
        <taxon>Bacteria</taxon>
        <taxon>Pseudomonadati</taxon>
        <taxon>Bacteroidota</taxon>
        <taxon>Cytophagia</taxon>
        <taxon>Cytophagales</taxon>
        <taxon>Spirosomataceae</taxon>
        <taxon>Dyadobacter</taxon>
    </lineage>
</organism>
<evidence type="ECO:0000256" key="1">
    <source>
        <dbReference type="SAM" id="Phobius"/>
    </source>
</evidence>
<dbReference type="KEGG" id="dfe:Dfer_5436"/>
<sequence>MLSDKTMYGLIVLVYCCLLLAHLWPFIAQRWVAYSQNRSVGEIPRQSKNKLLTGGLAFLSGVLWLVLYFR</sequence>
<keyword evidence="1" id="KW-1133">Transmembrane helix</keyword>
<name>C6VUE7_DYAFD</name>
<keyword evidence="1" id="KW-0812">Transmembrane</keyword>
<reference evidence="2 3" key="1">
    <citation type="journal article" date="2009" name="Stand. Genomic Sci.">
        <title>Complete genome sequence of Dyadobacter fermentans type strain (NS114).</title>
        <authorList>
            <person name="Lang E."/>
            <person name="Lapidus A."/>
            <person name="Chertkov O."/>
            <person name="Brettin T."/>
            <person name="Detter J.C."/>
            <person name="Han C."/>
            <person name="Copeland A."/>
            <person name="Glavina Del Rio T."/>
            <person name="Nolan M."/>
            <person name="Chen F."/>
            <person name="Lucas S."/>
            <person name="Tice H."/>
            <person name="Cheng J.F."/>
            <person name="Land M."/>
            <person name="Hauser L."/>
            <person name="Chang Y.J."/>
            <person name="Jeffries C.D."/>
            <person name="Kopitz M."/>
            <person name="Bruce D."/>
            <person name="Goodwin L."/>
            <person name="Pitluck S."/>
            <person name="Ovchinnikova G."/>
            <person name="Pati A."/>
            <person name="Ivanova N."/>
            <person name="Mavrommatis K."/>
            <person name="Chen A."/>
            <person name="Palaniappan K."/>
            <person name="Chain P."/>
            <person name="Bristow J."/>
            <person name="Eisen J.A."/>
            <person name="Markowitz V."/>
            <person name="Hugenholtz P."/>
            <person name="Goker M."/>
            <person name="Rohde M."/>
            <person name="Kyrpides N.C."/>
            <person name="Klenk H.P."/>
        </authorList>
    </citation>
    <scope>NUCLEOTIDE SEQUENCE [LARGE SCALE GENOMIC DNA]</scope>
    <source>
        <strain evidence="3">ATCC 700827 / DSM 18053 / CIP 107007 / KCTC 52180 / NS114</strain>
    </source>
</reference>
<evidence type="ECO:0000313" key="3">
    <source>
        <dbReference type="Proteomes" id="UP000002011"/>
    </source>
</evidence>